<evidence type="ECO:0000313" key="1">
    <source>
        <dbReference type="EMBL" id="KRN78699.1"/>
    </source>
</evidence>
<dbReference type="RefSeq" id="WP_054645932.1">
    <property type="nucleotide sequence ID" value="NZ_FUXS01000002.1"/>
</dbReference>
<dbReference type="PATRIC" id="fig|1122148.6.peg.1001"/>
<evidence type="ECO:0000313" key="2">
    <source>
        <dbReference type="Proteomes" id="UP000051565"/>
    </source>
</evidence>
<comment type="caution">
    <text evidence="1">The sequence shown here is derived from an EMBL/GenBank/DDBJ whole genome shotgun (WGS) entry which is preliminary data.</text>
</comment>
<organism evidence="1 2">
    <name type="scientific">Fructilactobacillus lindneri DSM 20690 = JCM 11027</name>
    <dbReference type="NCBI Taxonomy" id="1122148"/>
    <lineage>
        <taxon>Bacteria</taxon>
        <taxon>Bacillati</taxon>
        <taxon>Bacillota</taxon>
        <taxon>Bacilli</taxon>
        <taxon>Lactobacillales</taxon>
        <taxon>Lactobacillaceae</taxon>
        <taxon>Fructilactobacillus</taxon>
    </lineage>
</organism>
<dbReference type="EMBL" id="JQBT01000033">
    <property type="protein sequence ID" value="KRN78699.1"/>
    <property type="molecule type" value="Genomic_DNA"/>
</dbReference>
<dbReference type="GeneID" id="61249890"/>
<name>A0A0R2JNG3_9LACO</name>
<keyword evidence="2" id="KW-1185">Reference proteome</keyword>
<reference evidence="1 2" key="1">
    <citation type="journal article" date="2015" name="Genome Announc.">
        <title>Expanding the biotechnology potential of lactobacilli through comparative genomics of 213 strains and associated genera.</title>
        <authorList>
            <person name="Sun Z."/>
            <person name="Harris H.M."/>
            <person name="McCann A."/>
            <person name="Guo C."/>
            <person name="Argimon S."/>
            <person name="Zhang W."/>
            <person name="Yang X."/>
            <person name="Jeffery I.B."/>
            <person name="Cooney J.C."/>
            <person name="Kagawa T.F."/>
            <person name="Liu W."/>
            <person name="Song Y."/>
            <person name="Salvetti E."/>
            <person name="Wrobel A."/>
            <person name="Rasinkangas P."/>
            <person name="Parkhill J."/>
            <person name="Rea M.C."/>
            <person name="O'Sullivan O."/>
            <person name="Ritari J."/>
            <person name="Douillard F.P."/>
            <person name="Paul Ross R."/>
            <person name="Yang R."/>
            <person name="Briner A.E."/>
            <person name="Felis G.E."/>
            <person name="de Vos W.M."/>
            <person name="Barrangou R."/>
            <person name="Klaenhammer T.R."/>
            <person name="Caufield P.W."/>
            <person name="Cui Y."/>
            <person name="Zhang H."/>
            <person name="O'Toole P.W."/>
        </authorList>
    </citation>
    <scope>NUCLEOTIDE SEQUENCE [LARGE SCALE GENOMIC DNA]</scope>
    <source>
        <strain evidence="1 2">DSM 20690</strain>
    </source>
</reference>
<gene>
    <name evidence="1" type="ORF">IV52_GL000976</name>
</gene>
<protein>
    <submittedName>
        <fullName evidence="1">Uncharacterized protein</fullName>
    </submittedName>
</protein>
<accession>A0A0R2JNG3</accession>
<sequence length="122" mass="13640">MDVDIEVSEGHINVIGPFYLNSKAGNEEFVRFWNQFITQQVRLIMDELGDKKFATIVQKSNEIEINAIPDPLKIQIKLTAEPDKVDKTQTRLSVVGVSFSPDLSDEKVLFILGYINAAITGA</sequence>
<dbReference type="AlphaFoldDB" id="A0A0R2JNG3"/>
<dbReference type="Proteomes" id="UP000051565">
    <property type="component" value="Unassembled WGS sequence"/>
</dbReference>
<dbReference type="OrthoDB" id="9758182at2"/>
<proteinExistence type="predicted"/>